<evidence type="ECO:0000313" key="2">
    <source>
        <dbReference type="EMBL" id="QHT09275.1"/>
    </source>
</evidence>
<name>A0A6C0D0P2_9ZZZZ</name>
<dbReference type="Pfam" id="PF19065">
    <property type="entry name" value="P8_CR"/>
    <property type="match status" value="1"/>
</dbReference>
<proteinExistence type="predicted"/>
<dbReference type="AlphaFoldDB" id="A0A6C0D0P2"/>
<organism evidence="2">
    <name type="scientific">viral metagenome</name>
    <dbReference type="NCBI Taxonomy" id="1070528"/>
    <lineage>
        <taxon>unclassified sequences</taxon>
        <taxon>metagenomes</taxon>
        <taxon>organismal metagenomes</taxon>
    </lineage>
</organism>
<sequence length="303" mass="35108">MDIFNINVPGKNSQTNRNIINKMNKLDVDPMTQLYGGKLHYPTQMDNILNVAVPNNKNGLLYTRDCHNSKKSAGISDIHYKFDDYDSENKYDLSCLENSDDISDMINTIDDEDLNIHKKDILETVKQIIIFDTTYLDSMKGNFEDTMLSINFMSRVNSDVIQSTIQQIVYNKMKKLLGKNIYIGRQSSEQLFIIMRSILLQHGDMSISDKPRMIKHIKQLNKLVVDYSVDNIIESILRYNKYIYDRTILPIPQGLPKNTQYSEMDPKDMLSLDIDPLSYYPGFSNTKKTYNLNTSIINYGIYE</sequence>
<dbReference type="EMBL" id="MN739509">
    <property type="protein sequence ID" value="QHT09275.1"/>
    <property type="molecule type" value="Genomic_DNA"/>
</dbReference>
<protein>
    <recommendedName>
        <fullName evidence="1">Minor capsid protein P8 central region domain-containing protein</fullName>
    </recommendedName>
</protein>
<feature type="domain" description="Minor capsid protein P8 central region" evidence="1">
    <location>
        <begin position="142"/>
        <end position="263"/>
    </location>
</feature>
<accession>A0A6C0D0P2</accession>
<dbReference type="InterPro" id="IPR043916">
    <property type="entry name" value="P8_CR"/>
</dbReference>
<reference evidence="2" key="1">
    <citation type="journal article" date="2020" name="Nature">
        <title>Giant virus diversity and host interactions through global metagenomics.</title>
        <authorList>
            <person name="Schulz F."/>
            <person name="Roux S."/>
            <person name="Paez-Espino D."/>
            <person name="Jungbluth S."/>
            <person name="Walsh D.A."/>
            <person name="Denef V.J."/>
            <person name="McMahon K.D."/>
            <person name="Konstantinidis K.T."/>
            <person name="Eloe-Fadrosh E.A."/>
            <person name="Kyrpides N.C."/>
            <person name="Woyke T."/>
        </authorList>
    </citation>
    <scope>NUCLEOTIDE SEQUENCE</scope>
    <source>
        <strain evidence="2">GVMAG-M-3300023110-24</strain>
    </source>
</reference>
<evidence type="ECO:0000259" key="1">
    <source>
        <dbReference type="Pfam" id="PF19065"/>
    </source>
</evidence>